<evidence type="ECO:0000313" key="10">
    <source>
        <dbReference type="Proteomes" id="UP001310890"/>
    </source>
</evidence>
<comment type="subcellular location">
    <subcellularLocation>
        <location evidence="1">Mitochondrion inner membrane</location>
        <topology evidence="1">Single-pass membrane protein</topology>
    </subcellularLocation>
</comment>
<name>A0AAN7YHE4_9PEZI</name>
<dbReference type="GO" id="GO:0005743">
    <property type="term" value="C:mitochondrial inner membrane"/>
    <property type="evidence" value="ECO:0007669"/>
    <property type="project" value="UniProtKB-SubCell"/>
</dbReference>
<evidence type="ECO:0000256" key="3">
    <source>
        <dbReference type="ARBA" id="ARBA00022792"/>
    </source>
</evidence>
<feature type="domain" description="Letm1 RBD" evidence="8">
    <location>
        <begin position="181"/>
        <end position="376"/>
    </location>
</feature>
<proteinExistence type="predicted"/>
<gene>
    <name evidence="9" type="ORF">LTR62_008120</name>
</gene>
<dbReference type="Proteomes" id="UP001310890">
    <property type="component" value="Unassembled WGS sequence"/>
</dbReference>
<accession>A0AAN7YHE4</accession>
<sequence length="376" mass="42803">MTAKWPSSCWHAGSSIVLSRHTLPRVAIQHQHKVIRCYASAPRQIAKRPDLATARAIETKYAANAALTWVQSGVKGDNLNPPRSTLPPPLALPDRDNGQIFFYYWFNVGRAYGTFYKEGIKGVWYNYKAASLLKERIKNDGGGAQQAAIRGVLTRAEWQLLARNTYDIGKLPLFGLLVLLFGEWLPLLVPFMPGVVPGTCRIPQQIKGMRMKAEERRRVSFRAGNFSPEEKQIVFAEKQSWPMTDKEYIQTILAPLRDDQLHHLSSSLTLHSSLWDRVQLSPLRFLMRRNLTKHLQYLAIDDKLLTPHIKSQSPSLSSPELERACEERGLDVLGRPEAVLRENLVWWLRGQQEDQGSGKAMMGMLFRRPAAWIPEK</sequence>
<reference evidence="9" key="1">
    <citation type="submission" date="2023-08" db="EMBL/GenBank/DDBJ databases">
        <title>Black Yeasts Isolated from many extreme environments.</title>
        <authorList>
            <person name="Coleine C."/>
            <person name="Stajich J.E."/>
            <person name="Selbmann L."/>
        </authorList>
    </citation>
    <scope>NUCLEOTIDE SEQUENCE</scope>
    <source>
        <strain evidence="9">CCFEE 5401</strain>
    </source>
</reference>
<comment type="caution">
    <text evidence="9">The sequence shown here is derived from an EMBL/GenBank/DDBJ whole genome shotgun (WGS) entry which is preliminary data.</text>
</comment>
<dbReference type="Pfam" id="PF07766">
    <property type="entry name" value="LETM1_RBD"/>
    <property type="match status" value="1"/>
</dbReference>
<evidence type="ECO:0000256" key="6">
    <source>
        <dbReference type="ARBA" id="ARBA00023136"/>
    </source>
</evidence>
<dbReference type="InterPro" id="IPR033122">
    <property type="entry name" value="LETM1-like_RBD"/>
</dbReference>
<dbReference type="InterPro" id="IPR044202">
    <property type="entry name" value="LETM1/MDM38-like"/>
</dbReference>
<evidence type="ECO:0000256" key="7">
    <source>
        <dbReference type="PROSITE-ProRule" id="PRU01094"/>
    </source>
</evidence>
<dbReference type="AlphaFoldDB" id="A0AAN7YHE4"/>
<evidence type="ECO:0000256" key="5">
    <source>
        <dbReference type="ARBA" id="ARBA00023128"/>
    </source>
</evidence>
<evidence type="ECO:0000256" key="2">
    <source>
        <dbReference type="ARBA" id="ARBA00022692"/>
    </source>
</evidence>
<evidence type="ECO:0000259" key="8">
    <source>
        <dbReference type="PROSITE" id="PS51758"/>
    </source>
</evidence>
<dbReference type="EMBL" id="JAVRRL010000081">
    <property type="protein sequence ID" value="KAK5108629.1"/>
    <property type="molecule type" value="Genomic_DNA"/>
</dbReference>
<evidence type="ECO:0000313" key="9">
    <source>
        <dbReference type="EMBL" id="KAK5108629.1"/>
    </source>
</evidence>
<dbReference type="GO" id="GO:0030003">
    <property type="term" value="P:intracellular monoatomic cation homeostasis"/>
    <property type="evidence" value="ECO:0007669"/>
    <property type="project" value="TreeGrafter"/>
</dbReference>
<evidence type="ECO:0000256" key="1">
    <source>
        <dbReference type="ARBA" id="ARBA00004434"/>
    </source>
</evidence>
<keyword evidence="6" id="KW-0472">Membrane</keyword>
<dbReference type="PANTHER" id="PTHR14009:SF6">
    <property type="entry name" value="LETM1 RBD DOMAIN-CONTAINING PROTEIN"/>
    <property type="match status" value="1"/>
</dbReference>
<evidence type="ECO:0000256" key="4">
    <source>
        <dbReference type="ARBA" id="ARBA00022989"/>
    </source>
</evidence>
<keyword evidence="3" id="KW-0999">Mitochondrion inner membrane</keyword>
<dbReference type="PANTHER" id="PTHR14009">
    <property type="entry name" value="LEUCINE ZIPPER-EF-HAND CONTAINING TRANSMEMBRANE PROTEIN"/>
    <property type="match status" value="1"/>
</dbReference>
<keyword evidence="2" id="KW-0812">Transmembrane</keyword>
<keyword evidence="5 7" id="KW-0496">Mitochondrion</keyword>
<dbReference type="GO" id="GO:0043022">
    <property type="term" value="F:ribosome binding"/>
    <property type="evidence" value="ECO:0007669"/>
    <property type="project" value="InterPro"/>
</dbReference>
<protein>
    <recommendedName>
        <fullName evidence="8">Letm1 RBD domain-containing protein</fullName>
    </recommendedName>
</protein>
<organism evidence="9 10">
    <name type="scientific">Meristemomyces frigidus</name>
    <dbReference type="NCBI Taxonomy" id="1508187"/>
    <lineage>
        <taxon>Eukaryota</taxon>
        <taxon>Fungi</taxon>
        <taxon>Dikarya</taxon>
        <taxon>Ascomycota</taxon>
        <taxon>Pezizomycotina</taxon>
        <taxon>Dothideomycetes</taxon>
        <taxon>Dothideomycetidae</taxon>
        <taxon>Mycosphaerellales</taxon>
        <taxon>Teratosphaeriaceae</taxon>
        <taxon>Meristemomyces</taxon>
    </lineage>
</organism>
<dbReference type="PROSITE" id="PS51758">
    <property type="entry name" value="LETM1_RBD"/>
    <property type="match status" value="1"/>
</dbReference>
<keyword evidence="4" id="KW-1133">Transmembrane helix</keyword>